<reference evidence="9" key="1">
    <citation type="journal article" date="2021" name="PeerJ">
        <title>Extensive microbial diversity within the chicken gut microbiome revealed by metagenomics and culture.</title>
        <authorList>
            <person name="Gilroy R."/>
            <person name="Ravi A."/>
            <person name="Getino M."/>
            <person name="Pursley I."/>
            <person name="Horton D.L."/>
            <person name="Alikhan N.F."/>
            <person name="Baker D."/>
            <person name="Gharbi K."/>
            <person name="Hall N."/>
            <person name="Watson M."/>
            <person name="Adriaenssens E.M."/>
            <person name="Foster-Nyarko E."/>
            <person name="Jarju S."/>
            <person name="Secka A."/>
            <person name="Antonio M."/>
            <person name="Oren A."/>
            <person name="Chaudhuri R.R."/>
            <person name="La Ragione R."/>
            <person name="Hildebrand F."/>
            <person name="Pallen M.J."/>
        </authorList>
    </citation>
    <scope>NUCLEOTIDE SEQUENCE</scope>
    <source>
        <strain evidence="9">USAMLcec4-12693</strain>
    </source>
</reference>
<comment type="caution">
    <text evidence="9">The sequence shown here is derived from an EMBL/GenBank/DDBJ whole genome shotgun (WGS) entry which is preliminary data.</text>
</comment>
<dbReference type="RefSeq" id="WP_277271927.1">
    <property type="nucleotide sequence ID" value="NZ_DYXE01000051.1"/>
</dbReference>
<evidence type="ECO:0000256" key="4">
    <source>
        <dbReference type="ARBA" id="ARBA00022692"/>
    </source>
</evidence>
<feature type="transmembrane region" description="Helical" evidence="7">
    <location>
        <begin position="773"/>
        <end position="799"/>
    </location>
</feature>
<comment type="subcellular location">
    <subcellularLocation>
        <location evidence="1">Cell membrane</location>
        <topology evidence="1">Multi-pass membrane protein</topology>
    </subcellularLocation>
</comment>
<accession>A0A9D2VXZ6</accession>
<evidence type="ECO:0000256" key="7">
    <source>
        <dbReference type="SAM" id="Phobius"/>
    </source>
</evidence>
<feature type="domain" description="ABC3 transporter permease C-terminal" evidence="8">
    <location>
        <begin position="275"/>
        <end position="390"/>
    </location>
</feature>
<reference evidence="9" key="2">
    <citation type="submission" date="2021-09" db="EMBL/GenBank/DDBJ databases">
        <authorList>
            <person name="Gilroy R."/>
        </authorList>
    </citation>
    <scope>NUCLEOTIDE SEQUENCE</scope>
    <source>
        <strain evidence="9">USAMLcec4-12693</strain>
    </source>
</reference>
<dbReference type="InterPro" id="IPR003838">
    <property type="entry name" value="ABC3_permease_C"/>
</dbReference>
<evidence type="ECO:0000256" key="3">
    <source>
        <dbReference type="ARBA" id="ARBA00022475"/>
    </source>
</evidence>
<feature type="transmembrane region" description="Helical" evidence="7">
    <location>
        <begin position="37"/>
        <end position="58"/>
    </location>
</feature>
<feature type="transmembrane region" description="Helical" evidence="7">
    <location>
        <begin position="726"/>
        <end position="752"/>
    </location>
</feature>
<name>A0A9D2VXZ6_9FIRM</name>
<keyword evidence="5 7" id="KW-1133">Transmembrane helix</keyword>
<organism evidence="9 10">
    <name type="scientific">Merdimonas faecis</name>
    <dbReference type="NCBI Taxonomy" id="1653435"/>
    <lineage>
        <taxon>Bacteria</taxon>
        <taxon>Bacillati</taxon>
        <taxon>Bacillota</taxon>
        <taxon>Clostridia</taxon>
        <taxon>Lachnospirales</taxon>
        <taxon>Lachnospiraceae</taxon>
        <taxon>Merdimonas</taxon>
    </lineage>
</organism>
<feature type="transmembrane region" description="Helical" evidence="7">
    <location>
        <begin position="366"/>
        <end position="388"/>
    </location>
</feature>
<dbReference type="GO" id="GO:0044874">
    <property type="term" value="P:lipoprotein localization to outer membrane"/>
    <property type="evidence" value="ECO:0007669"/>
    <property type="project" value="TreeGrafter"/>
</dbReference>
<dbReference type="PANTHER" id="PTHR30489">
    <property type="entry name" value="LIPOPROTEIN-RELEASING SYSTEM TRANSMEMBRANE PROTEIN LOLE"/>
    <property type="match status" value="1"/>
</dbReference>
<dbReference type="InterPro" id="IPR051447">
    <property type="entry name" value="Lipoprotein-release_system"/>
</dbReference>
<dbReference type="GO" id="GO:0098797">
    <property type="term" value="C:plasma membrane protein complex"/>
    <property type="evidence" value="ECO:0007669"/>
    <property type="project" value="TreeGrafter"/>
</dbReference>
<evidence type="ECO:0000256" key="1">
    <source>
        <dbReference type="ARBA" id="ARBA00004651"/>
    </source>
</evidence>
<evidence type="ECO:0000313" key="9">
    <source>
        <dbReference type="EMBL" id="HJH49782.1"/>
    </source>
</evidence>
<evidence type="ECO:0000256" key="2">
    <source>
        <dbReference type="ARBA" id="ARBA00005236"/>
    </source>
</evidence>
<gene>
    <name evidence="9" type="ORF">K8V39_05895</name>
</gene>
<evidence type="ECO:0000256" key="5">
    <source>
        <dbReference type="ARBA" id="ARBA00022989"/>
    </source>
</evidence>
<dbReference type="Proteomes" id="UP000813420">
    <property type="component" value="Unassembled WGS sequence"/>
</dbReference>
<comment type="similarity">
    <text evidence="2">Belongs to the ABC-4 integral membrane protein family. LolC/E subfamily.</text>
</comment>
<evidence type="ECO:0000313" key="10">
    <source>
        <dbReference type="Proteomes" id="UP000813420"/>
    </source>
</evidence>
<dbReference type="AlphaFoldDB" id="A0A9D2VXZ6"/>
<feature type="domain" description="ABC3 transporter permease C-terminal" evidence="8">
    <location>
        <begin position="729"/>
        <end position="840"/>
    </location>
</feature>
<evidence type="ECO:0000259" key="8">
    <source>
        <dbReference type="Pfam" id="PF02687"/>
    </source>
</evidence>
<feature type="transmembrane region" description="Helical" evidence="7">
    <location>
        <begin position="435"/>
        <end position="454"/>
    </location>
</feature>
<feature type="transmembrane region" description="Helical" evidence="7">
    <location>
        <begin position="318"/>
        <end position="346"/>
    </location>
</feature>
<keyword evidence="3" id="KW-1003">Cell membrane</keyword>
<dbReference type="Pfam" id="PF02687">
    <property type="entry name" value="FtsX"/>
    <property type="match status" value="2"/>
</dbReference>
<feature type="transmembrane region" description="Helical" evidence="7">
    <location>
        <begin position="270"/>
        <end position="297"/>
    </location>
</feature>
<dbReference type="EMBL" id="DYXE01000051">
    <property type="protein sequence ID" value="HJH49782.1"/>
    <property type="molecule type" value="Genomic_DNA"/>
</dbReference>
<protein>
    <submittedName>
        <fullName evidence="9">ABC transporter permease</fullName>
    </submittedName>
</protein>
<evidence type="ECO:0000256" key="6">
    <source>
        <dbReference type="ARBA" id="ARBA00023136"/>
    </source>
</evidence>
<keyword evidence="6 7" id="KW-0472">Membrane</keyword>
<dbReference type="PANTHER" id="PTHR30489:SF0">
    <property type="entry name" value="LIPOPROTEIN-RELEASING SYSTEM TRANSMEMBRANE PROTEIN LOLE"/>
    <property type="match status" value="1"/>
</dbReference>
<feature type="transmembrane region" description="Helical" evidence="7">
    <location>
        <begin position="826"/>
        <end position="850"/>
    </location>
</feature>
<proteinExistence type="inferred from homology"/>
<keyword evidence="4 7" id="KW-0812">Transmembrane</keyword>
<sequence>MERSRKGGAAMSVLDNNNRRVCLRLARRMIRASRVRSAFLCLSILVVTMLYTIVFYTADSVHSSYLLQDQTEYGSTSHIVFTGLSRHQAERISGHDAVESSVELHSVGTLGDELLEYRNIYLAAADEDFAQTVSAVPEEGHMPRKEGEIALDTMTLDSLGLPHRTGTPAELTWLDVEGQEHQTQFTICGFWSGENIHTESCAWISPDEAEKLRQEAGTGEKITLGVMLWHPEDLNAQAEEIIADLGLGEVAFSTNLSYNSARMDTADARAVSYLITALFVVAGGFLLIYNIMAVSLYDRLALLSSMKALGMTPRQAGLFTSLYGLLLCIPSVPAGLLPGFAAFYYLAPGIIEGYTGIRLEPGMLHVWPAVAAVLGAVLTAWAGCFFSTCRMNGWTPARIQAFLNREYRGKKKRKRERMTSWSMARRTLTTGKRSFGAAVCTLLIASLLLGSSYIRYISYDEDYYAEEMYISDYSFIDASCDGDYQRYNEKAGNITGEMADQIRSCPEVEEYGEFLTREVDLTADETLRRTVVDFYNEIDTYYGNMTRRESMSGQPGWVEGLDTLEETGNYRSVLIGAEGLVMDYVLFYGILDGTFDPEAFATGNYVLSVGATSDEGISSAPAGSKVEIGGRTFTVMAAIEDWGIVPAGRNSRAAEFSLNYVMPADTLRELYPGTNIRQIMVNLKEDGASRFEEATAGIREDEGVSVHRRSDEVEEFRQSAASAVSVGMFSGILLLGISMLGFVNVIMTKVLTRGREFALYQSLGMERGQIRKMVLYEGLIQVAVSLLVTLPLAAVGLWYGMELYYNSNFAYISNNDWAVIYEYSPLPLFVIAFVVLLLFLALPQIFLGMTEKESVMERMRYRE</sequence>